<organism evidence="1 2">
    <name type="scientific">Chionoecetes opilio</name>
    <name type="common">Atlantic snow crab</name>
    <name type="synonym">Cancer opilio</name>
    <dbReference type="NCBI Taxonomy" id="41210"/>
    <lineage>
        <taxon>Eukaryota</taxon>
        <taxon>Metazoa</taxon>
        <taxon>Ecdysozoa</taxon>
        <taxon>Arthropoda</taxon>
        <taxon>Crustacea</taxon>
        <taxon>Multicrustacea</taxon>
        <taxon>Malacostraca</taxon>
        <taxon>Eumalacostraca</taxon>
        <taxon>Eucarida</taxon>
        <taxon>Decapoda</taxon>
        <taxon>Pleocyemata</taxon>
        <taxon>Brachyura</taxon>
        <taxon>Eubrachyura</taxon>
        <taxon>Majoidea</taxon>
        <taxon>Majidae</taxon>
        <taxon>Chionoecetes</taxon>
    </lineage>
</organism>
<name>A0A8J8WNK7_CHIOP</name>
<sequence length="110" mass="11970">MVGVVQDPQSTARNSCIINTSKFSAPSEVPVLAYISERDPAVGGGSTMTMMMGRAGAVTLTNHHRRALQACGTAEYQDPKLPVAANPEGWNTSRWWCPAGESHHKNWFLQ</sequence>
<dbReference type="AlphaFoldDB" id="A0A8J8WNK7"/>
<protein>
    <submittedName>
        <fullName evidence="1">Uncharacterized protein</fullName>
    </submittedName>
</protein>
<reference evidence="1" key="1">
    <citation type="submission" date="2020-07" db="EMBL/GenBank/DDBJ databases">
        <title>The High-quality genome of the commercially important snow crab, Chionoecetes opilio.</title>
        <authorList>
            <person name="Jeong J.-H."/>
            <person name="Ryu S."/>
        </authorList>
    </citation>
    <scope>NUCLEOTIDE SEQUENCE</scope>
    <source>
        <strain evidence="1">MADBK_172401_WGS</strain>
        <tissue evidence="1">Digestive gland</tissue>
    </source>
</reference>
<comment type="caution">
    <text evidence="1">The sequence shown here is derived from an EMBL/GenBank/DDBJ whole genome shotgun (WGS) entry which is preliminary data.</text>
</comment>
<dbReference type="Proteomes" id="UP000770661">
    <property type="component" value="Unassembled WGS sequence"/>
</dbReference>
<evidence type="ECO:0000313" key="1">
    <source>
        <dbReference type="EMBL" id="KAG0699487.1"/>
    </source>
</evidence>
<keyword evidence="2" id="KW-1185">Reference proteome</keyword>
<gene>
    <name evidence="1" type="ORF">GWK47_025798</name>
</gene>
<evidence type="ECO:0000313" key="2">
    <source>
        <dbReference type="Proteomes" id="UP000770661"/>
    </source>
</evidence>
<dbReference type="EMBL" id="JACEEZ010025581">
    <property type="protein sequence ID" value="KAG0699487.1"/>
    <property type="molecule type" value="Genomic_DNA"/>
</dbReference>
<accession>A0A8J8WNK7</accession>
<proteinExistence type="predicted"/>